<dbReference type="Pfam" id="PF01183">
    <property type="entry name" value="Glyco_hydro_25"/>
    <property type="match status" value="1"/>
</dbReference>
<keyword evidence="2 4" id="KW-0378">Hydrolase</keyword>
<dbReference type="Gene3D" id="3.20.20.80">
    <property type="entry name" value="Glycosidases"/>
    <property type="match status" value="1"/>
</dbReference>
<dbReference type="AlphaFoldDB" id="L1MCF2"/>
<dbReference type="SMART" id="SM00641">
    <property type="entry name" value="Glyco_25"/>
    <property type="match status" value="1"/>
</dbReference>
<evidence type="ECO:0000256" key="2">
    <source>
        <dbReference type="ARBA" id="ARBA00022801"/>
    </source>
</evidence>
<reference evidence="4 5" key="1">
    <citation type="submission" date="2012-05" db="EMBL/GenBank/DDBJ databases">
        <authorList>
            <person name="Weinstock G."/>
            <person name="Sodergren E."/>
            <person name="Lobos E.A."/>
            <person name="Fulton L."/>
            <person name="Fulton R."/>
            <person name="Courtney L."/>
            <person name="Fronick C."/>
            <person name="O'Laughlin M."/>
            <person name="Godfrey J."/>
            <person name="Wilson R.M."/>
            <person name="Miner T."/>
            <person name="Farmer C."/>
            <person name="Delehaunty K."/>
            <person name="Cordes M."/>
            <person name="Minx P."/>
            <person name="Tomlinson C."/>
            <person name="Chen J."/>
            <person name="Wollam A."/>
            <person name="Pepin K.H."/>
            <person name="Bhonagiri V."/>
            <person name="Zhang X."/>
            <person name="Suruliraj S."/>
            <person name="Warren W."/>
            <person name="Mitreva M."/>
            <person name="Mardis E.R."/>
            <person name="Wilson R.K."/>
        </authorList>
    </citation>
    <scope>NUCLEOTIDE SEQUENCE [LARGE SCALE GENOMIC DNA]</scope>
    <source>
        <strain evidence="4 5">F0235</strain>
    </source>
</reference>
<keyword evidence="3" id="KW-0326">Glycosidase</keyword>
<dbReference type="HOGENOM" id="CLU_045649_0_0_11"/>
<dbReference type="GO" id="GO:0016998">
    <property type="term" value="P:cell wall macromolecule catabolic process"/>
    <property type="evidence" value="ECO:0007669"/>
    <property type="project" value="InterPro"/>
</dbReference>
<dbReference type="InterPro" id="IPR018077">
    <property type="entry name" value="Glyco_hydro_fam25_subgr"/>
</dbReference>
<dbReference type="InterPro" id="IPR002053">
    <property type="entry name" value="Glyco_hydro_25"/>
</dbReference>
<dbReference type="PANTHER" id="PTHR34135:SF2">
    <property type="entry name" value="LYSOZYME"/>
    <property type="match status" value="1"/>
</dbReference>
<evidence type="ECO:0000256" key="1">
    <source>
        <dbReference type="ARBA" id="ARBA00010646"/>
    </source>
</evidence>
<dbReference type="GO" id="GO:0003796">
    <property type="term" value="F:lysozyme activity"/>
    <property type="evidence" value="ECO:0007669"/>
    <property type="project" value="InterPro"/>
</dbReference>
<dbReference type="PROSITE" id="PS51904">
    <property type="entry name" value="GLYCOSYL_HYDROL_F25_2"/>
    <property type="match status" value="1"/>
</dbReference>
<protein>
    <submittedName>
        <fullName evidence="4">Glycosyl hydrolase family 25</fullName>
    </submittedName>
</protein>
<gene>
    <name evidence="4" type="ORF">HMPREF9997_02103</name>
</gene>
<dbReference type="Proteomes" id="UP000010445">
    <property type="component" value="Unassembled WGS sequence"/>
</dbReference>
<proteinExistence type="inferred from homology"/>
<comment type="caution">
    <text evidence="4">The sequence shown here is derived from an EMBL/GenBank/DDBJ whole genome shotgun (WGS) entry which is preliminary data.</text>
</comment>
<keyword evidence="5" id="KW-1185">Reference proteome</keyword>
<dbReference type="STRING" id="1035195.HMPREF9997_02103"/>
<sequence>MMAITLAFSVISVPKATAFDDANPVSGVDVADWQHPDGSDIDWKSVEADGQKFAFIKATEGQGYTNPYFEDDVKQAKEAGLRVGSYHFARPGESAALQAANYANTIRTMPQPSLPPVLDIESDDGVGPEEVQRWVKEFVTEVEALTGRTPMIYTYRYFWSEQMGDTTDFKDYPLWLAAYQDEVPTELPGGWEYMTFWQRSDSGNVNGITGNTDMNLFNGSEAELDSLGTGNQVKLGKVLTPNFKASDALGSSNLGALSRNNGEIVGIILALALGAVSIGALNDAASSAGFDAGGTKTLAGEVQKQIDNKTLPVDDLKRMADKNEYSIGDLIILLSNASK</sequence>
<dbReference type="GO" id="GO:0009253">
    <property type="term" value="P:peptidoglycan catabolic process"/>
    <property type="evidence" value="ECO:0007669"/>
    <property type="project" value="InterPro"/>
</dbReference>
<dbReference type="CDD" id="cd00599">
    <property type="entry name" value="GH25_muramidase"/>
    <property type="match status" value="1"/>
</dbReference>
<dbReference type="InterPro" id="IPR017853">
    <property type="entry name" value="GH"/>
</dbReference>
<organism evidence="4 5">
    <name type="scientific">Corynebacterium durum F0235</name>
    <dbReference type="NCBI Taxonomy" id="1035195"/>
    <lineage>
        <taxon>Bacteria</taxon>
        <taxon>Bacillati</taxon>
        <taxon>Actinomycetota</taxon>
        <taxon>Actinomycetes</taxon>
        <taxon>Mycobacteriales</taxon>
        <taxon>Corynebacteriaceae</taxon>
        <taxon>Corynebacterium</taxon>
    </lineage>
</organism>
<dbReference type="GO" id="GO:0016052">
    <property type="term" value="P:carbohydrate catabolic process"/>
    <property type="evidence" value="ECO:0007669"/>
    <property type="project" value="TreeGrafter"/>
</dbReference>
<evidence type="ECO:0000313" key="5">
    <source>
        <dbReference type="Proteomes" id="UP000010445"/>
    </source>
</evidence>
<dbReference type="EMBL" id="AMEM01000034">
    <property type="protein sequence ID" value="EKX88877.1"/>
    <property type="molecule type" value="Genomic_DNA"/>
</dbReference>
<accession>L1MCF2</accession>
<comment type="similarity">
    <text evidence="1">Belongs to the glycosyl hydrolase 25 family.</text>
</comment>
<name>L1MCF2_9CORY</name>
<dbReference type="PANTHER" id="PTHR34135">
    <property type="entry name" value="LYSOZYME"/>
    <property type="match status" value="1"/>
</dbReference>
<dbReference type="eggNOG" id="COG3757">
    <property type="taxonomic scope" value="Bacteria"/>
</dbReference>
<dbReference type="SUPFAM" id="SSF51445">
    <property type="entry name" value="(Trans)glycosidases"/>
    <property type="match status" value="1"/>
</dbReference>
<dbReference type="PATRIC" id="fig|1035195.3.peg.1882"/>
<evidence type="ECO:0000313" key="4">
    <source>
        <dbReference type="EMBL" id="EKX88877.1"/>
    </source>
</evidence>
<evidence type="ECO:0000256" key="3">
    <source>
        <dbReference type="ARBA" id="ARBA00023295"/>
    </source>
</evidence>